<evidence type="ECO:0000256" key="2">
    <source>
        <dbReference type="ARBA" id="ARBA00012483"/>
    </source>
</evidence>
<sequence>MKWVPHFHEVPNMPATSPLFHQAHLTRSIPEHARHLSAKDAHTVLRSLRAEYLDENGTFQPWFVTADASAKSALKDAINQRNHYRKALAQALYGFKGITEFCMPLVQAAVGKAAKVTEGTFVYRLYGLGGTPRGTKFTLSLLQAALHNFTAEEDFGPFSRVQAGPQDPTPLTGFTPQSYAQKCRQLDVGKAYQGHLQSVFDSKTNGVKSAWINAHRSELRVQAWIASMRKEISAQGLAMLLALTSAAETPLTYGGRPAVCRQLKLFGNPVHSVLLIGPIDADQINPCVVYIPGAPIFALKEYSSLQAFKQTFQVNLLIPEYRHFFLGFFVQRLQPRMQKQLKDAVLQKLYDGEIPFEKARTSVHLPLEEVAFLQSSPWRSLHDRFVTKLKADARVLAIPTADVDDEVRRERIEFWLGLGLDALNVVAMFVPALGTVMMPVFAAQLMSSAFHGIEEWEAGDTCAALEEFLSVASTLLIAAGVAVAGSGLHEPAFSDGMLEIELDNGQRRLWRPDLKGYEHDVTLTGTRPNELGQYTLQDQRYLQLEGKTYAIFQDEKLQWRIRHPTDPEAYSPKLYHNQAGAWQMEGEHPLQWNRSRLLRRLGPVAADLSDTERLKALEISGVQEDALRKTQVDHTPPPAMLMDSLKRIHTDNQIEAMITQTRHGTPMQFRNEFPAALLVELEGWPSGGRLEVYRGPELWGDYVSYGHAHGLARRPVKILAADVHRGALAPAVLSELDEQAIEDLVGRQVPRQERVQALQTKLAKHIDTQRSRVFDALYPGTGALTDSWATALKKSWPTLPDEVAREITASPGATIVERTQLEDGRIPLRMAEEARRLQANLRLNRAIEGLYRPSLASIDSDRLAVGLLGKLRGWTGKIRLELREPATGKLLASSGGTAAELRSVRYGQMRYIIEDANGNELATGTDLSAQLLKALPESERTALGYPLGTTGPLREALFNQAINDRAGSGRLLGQQSPRTGFRSPMHLADGRLGYPLSGRPGSTIGQASADSRLAELYPSLSEPQRLDIRNQLQASGDLGQAVQRLEHEFRELDNTLRTWVDSSSTPFMRFSREEIRSQLRNAWRQEGGAERDTLRINSWRLSELPALNARFPHITDLTLDPISSQAPAEFLQCFPNLEGLKLCLTQPSPTPVPSLTQHTRLRTLTLEGLEIENADAVVDALIPPAGEQSSHPLLGLDLGHNRISTLSDRFLAAFPQLLDLNLSRNQLTLTPQEITGLSRLNLDTLNLSLNPIRFDAARADAMSGLSRLRNLHLDHARFEALPDFSQMPLLARLTLSRCAIEQWPASLTAALRVEDAPMRNIDLSNNAISAVPDLSDTPLGRWSNNAGRGRRQLDLRNNPLDAASRERLAHIDVAIVTYAQQPPQPLRAPTPEAFWTRDAPATRTANWQTLFESGSNTNLNNVLERLRDAREASVDRKRLSARVWHVLDRVSADNELRNTVEALAEEFPVTCGDAGADAFSAVEVAIQAHDAYLDAPLSDASGLQNLYRRLYRRHLVEQIAERITVGRLARRSALTQRLTELPALDPVDPITDSELSQYGVDDIEIRLALRQRLATRFEYDEPSRGMLYENIAQLSAEAENNVLTEAKRLETDTSRRINWLIGQPSWLRYLRERYAQAFDTFNEQWAQGSGYLEYRLGEETAAPLLAPPVRTVLDQALPALATDEQGGLVRLTDQQYAHAYKALQVARETAEAQLLQELTTGLEDTPA</sequence>
<accession>A0A411MJP7</accession>
<name>A0A411MJP7_9PSED</name>
<keyword evidence="3" id="KW-0433">Leucine-rich repeat</keyword>
<dbReference type="Gene3D" id="1.20.58.360">
    <property type="entry name" value="Shigella T3SS effector IpaH defines"/>
    <property type="match status" value="1"/>
</dbReference>
<dbReference type="InterPro" id="IPR046673">
    <property type="entry name" value="ToxA_N"/>
</dbReference>
<keyword evidence="6" id="KW-1035">Host cytoplasm</keyword>
<dbReference type="InterPro" id="IPR029487">
    <property type="entry name" value="NEL_dom"/>
</dbReference>
<evidence type="ECO:0000256" key="5">
    <source>
        <dbReference type="ARBA" id="ARBA00023026"/>
    </source>
</evidence>
<keyword evidence="5" id="KW-0843">Virulence</keyword>
<evidence type="ECO:0000313" key="8">
    <source>
        <dbReference type="EMBL" id="QBF27008.1"/>
    </source>
</evidence>
<evidence type="ECO:0000259" key="7">
    <source>
        <dbReference type="PROSITE" id="PS52053"/>
    </source>
</evidence>
<dbReference type="PROSITE" id="PS52053">
    <property type="entry name" value="NEL"/>
    <property type="match status" value="1"/>
</dbReference>
<dbReference type="OrthoDB" id="1467561at2"/>
<gene>
    <name evidence="8" type="ORF">EXN22_15400</name>
</gene>
<evidence type="ECO:0000256" key="6">
    <source>
        <dbReference type="PROSITE-ProRule" id="PRU01398"/>
    </source>
</evidence>
<dbReference type="Proteomes" id="UP000291130">
    <property type="component" value="Chromosome"/>
</dbReference>
<evidence type="ECO:0000256" key="4">
    <source>
        <dbReference type="ARBA" id="ARBA00022737"/>
    </source>
</evidence>
<dbReference type="GO" id="GO:0005576">
    <property type="term" value="C:extracellular region"/>
    <property type="evidence" value="ECO:0007669"/>
    <property type="project" value="UniProtKB-UniRule"/>
</dbReference>
<comment type="similarity">
    <text evidence="6">Belongs to the LRR-containing bacterial E3 ligase family.</text>
</comment>
<proteinExistence type="inferred from homology"/>
<keyword evidence="6" id="KW-0833">Ubl conjugation pathway</keyword>
<dbReference type="EC" id="2.3.2.27" evidence="2"/>
<keyword evidence="6" id="KW-0808">Transferase</keyword>
<comment type="PTM">
    <text evidence="6">Ubiquitinated in the presence of host E1 ubiquitin-activating enzyme, E2 ubiquitin-conjugating enzyme and ubiquitin.</text>
</comment>
<keyword evidence="6" id="KW-0964">Secreted</keyword>
<reference evidence="8 9" key="1">
    <citation type="submission" date="2019-02" db="EMBL/GenBank/DDBJ databases">
        <title>Complete genome sequence of Pseudomonas sp. SNU WT1 isolated from rainbow trout.</title>
        <authorList>
            <person name="Oh W.T."/>
            <person name="Park S.C."/>
        </authorList>
    </citation>
    <scope>NUCLEOTIDE SEQUENCE [LARGE SCALE GENOMIC DNA]</scope>
    <source>
        <strain evidence="8 9">SNU WT1</strain>
    </source>
</reference>
<dbReference type="PANTHER" id="PTHR45617:SF169">
    <property type="entry name" value="LRRCT DOMAIN-CONTAINING PROTEIN"/>
    <property type="match status" value="1"/>
</dbReference>
<dbReference type="Gene3D" id="3.80.10.10">
    <property type="entry name" value="Ribonuclease Inhibitor"/>
    <property type="match status" value="1"/>
</dbReference>
<dbReference type="InterPro" id="IPR032675">
    <property type="entry name" value="LRR_dom_sf"/>
</dbReference>
<evidence type="ECO:0000256" key="1">
    <source>
        <dbReference type="ARBA" id="ARBA00000900"/>
    </source>
</evidence>
<keyword evidence="4" id="KW-0677">Repeat</keyword>
<dbReference type="Pfam" id="PF20178">
    <property type="entry name" value="ToxA_N"/>
    <property type="match status" value="1"/>
</dbReference>
<dbReference type="SUPFAM" id="SSF52058">
    <property type="entry name" value="L domain-like"/>
    <property type="match status" value="1"/>
</dbReference>
<keyword evidence="9" id="KW-1185">Reference proteome</keyword>
<evidence type="ECO:0000313" key="9">
    <source>
        <dbReference type="Proteomes" id="UP000291130"/>
    </source>
</evidence>
<organism evidence="8 9">
    <name type="scientific">Pseudomonas tructae</name>
    <dbReference type="NCBI Taxonomy" id="2518644"/>
    <lineage>
        <taxon>Bacteria</taxon>
        <taxon>Pseudomonadati</taxon>
        <taxon>Pseudomonadota</taxon>
        <taxon>Gammaproteobacteria</taxon>
        <taxon>Pseudomonadales</taxon>
        <taxon>Pseudomonadaceae</taxon>
        <taxon>Pseudomonas</taxon>
    </lineage>
</organism>
<dbReference type="Pfam" id="PF14496">
    <property type="entry name" value="NEL"/>
    <property type="match status" value="1"/>
</dbReference>
<comment type="catalytic activity">
    <reaction evidence="1">
        <text>S-ubiquitinyl-[E2 ubiquitin-conjugating enzyme]-L-cysteine + [acceptor protein]-L-lysine = [E2 ubiquitin-conjugating enzyme]-L-cysteine + N(6)-ubiquitinyl-[acceptor protein]-L-lysine.</text>
        <dbReference type="EC" id="2.3.2.27"/>
    </reaction>
</comment>
<feature type="active site" description="Glycyl thioester intermediate" evidence="6">
    <location>
        <position position="1471"/>
    </location>
</feature>
<dbReference type="KEGG" id="ptk:EXN22_15400"/>
<keyword evidence="6" id="KW-0832">Ubl conjugation</keyword>
<dbReference type="GO" id="GO:0061630">
    <property type="term" value="F:ubiquitin protein ligase activity"/>
    <property type="evidence" value="ECO:0007669"/>
    <property type="project" value="UniProtKB-EC"/>
</dbReference>
<protein>
    <recommendedName>
        <fullName evidence="2">RING-type E3 ubiquitin transferase</fullName>
        <ecNumber evidence="2">2.3.2.27</ecNumber>
    </recommendedName>
</protein>
<dbReference type="PANTHER" id="PTHR45617">
    <property type="entry name" value="LEUCINE RICH REPEAT FAMILY PROTEIN"/>
    <property type="match status" value="1"/>
</dbReference>
<dbReference type="GO" id="GO:0016567">
    <property type="term" value="P:protein ubiquitination"/>
    <property type="evidence" value="ECO:0007669"/>
    <property type="project" value="InterPro"/>
</dbReference>
<dbReference type="EMBL" id="CP035952">
    <property type="protein sequence ID" value="QBF27008.1"/>
    <property type="molecule type" value="Genomic_DNA"/>
</dbReference>
<feature type="domain" description="NEL" evidence="7">
    <location>
        <begin position="1387"/>
        <end position="1727"/>
    </location>
</feature>
<evidence type="ECO:0000256" key="3">
    <source>
        <dbReference type="ARBA" id="ARBA00022614"/>
    </source>
</evidence>